<keyword evidence="1" id="KW-0472">Membrane</keyword>
<keyword evidence="1" id="KW-0812">Transmembrane</keyword>
<dbReference type="EMBL" id="UINC01103551">
    <property type="protein sequence ID" value="SVC66020.1"/>
    <property type="molecule type" value="Genomic_DNA"/>
</dbReference>
<accession>A0A382NZF4</accession>
<keyword evidence="1" id="KW-1133">Transmembrane helix</keyword>
<protein>
    <submittedName>
        <fullName evidence="2">Uncharacterized protein</fullName>
    </submittedName>
</protein>
<organism evidence="2">
    <name type="scientific">marine metagenome</name>
    <dbReference type="NCBI Taxonomy" id="408172"/>
    <lineage>
        <taxon>unclassified sequences</taxon>
        <taxon>metagenomes</taxon>
        <taxon>ecological metagenomes</taxon>
    </lineage>
</organism>
<feature type="transmembrane region" description="Helical" evidence="1">
    <location>
        <begin position="102"/>
        <end position="126"/>
    </location>
</feature>
<sequence>MPKKYISYSLMKYIRPIWYFHLISNDGESVVWTNYNQLSRDEKEVIHYDQDYSNQVLSNWDASYQALMKGIVKKTENNIQTDEIELLPADIYRFIRKYHKKIWLYLVFFQRLFSLFNPISEFIGLWQTRHVQKYNLFHTHYVYDEYFDYDSSLIKSNPLL</sequence>
<feature type="non-terminal residue" evidence="2">
    <location>
        <position position="160"/>
    </location>
</feature>
<dbReference type="AlphaFoldDB" id="A0A382NZF4"/>
<evidence type="ECO:0000313" key="2">
    <source>
        <dbReference type="EMBL" id="SVC66020.1"/>
    </source>
</evidence>
<evidence type="ECO:0000256" key="1">
    <source>
        <dbReference type="SAM" id="Phobius"/>
    </source>
</evidence>
<proteinExistence type="predicted"/>
<name>A0A382NZF4_9ZZZZ</name>
<reference evidence="2" key="1">
    <citation type="submission" date="2018-05" db="EMBL/GenBank/DDBJ databases">
        <authorList>
            <person name="Lanie J.A."/>
            <person name="Ng W.-L."/>
            <person name="Kazmierczak K.M."/>
            <person name="Andrzejewski T.M."/>
            <person name="Davidsen T.M."/>
            <person name="Wayne K.J."/>
            <person name="Tettelin H."/>
            <person name="Glass J.I."/>
            <person name="Rusch D."/>
            <person name="Podicherti R."/>
            <person name="Tsui H.-C.T."/>
            <person name="Winkler M.E."/>
        </authorList>
    </citation>
    <scope>NUCLEOTIDE SEQUENCE</scope>
</reference>
<gene>
    <name evidence="2" type="ORF">METZ01_LOCUS318874</name>
</gene>